<dbReference type="PANTHER" id="PTHR43030">
    <property type="entry name" value="PHOSPHOENOLPYRUVATE SYNTHASE"/>
    <property type="match status" value="1"/>
</dbReference>
<evidence type="ECO:0000256" key="1">
    <source>
        <dbReference type="ARBA" id="ARBA00001946"/>
    </source>
</evidence>
<reference evidence="18" key="1">
    <citation type="journal article" date="2019" name="Int. J. Syst. Evol. Microbiol.">
        <title>The Global Catalogue of Microorganisms (GCM) 10K type strain sequencing project: providing services to taxonomists for standard genome sequencing and annotation.</title>
        <authorList>
            <consortium name="The Broad Institute Genomics Platform"/>
            <consortium name="The Broad Institute Genome Sequencing Center for Infectious Disease"/>
            <person name="Wu L."/>
            <person name="Ma J."/>
        </authorList>
    </citation>
    <scope>NUCLEOTIDE SEQUENCE [LARGE SCALE GENOMIC DNA]</scope>
    <source>
        <strain evidence="18">JCM 15481</strain>
    </source>
</reference>
<comment type="caution">
    <text evidence="17">The sequence shown here is derived from an EMBL/GenBank/DDBJ whole genome shotgun (WGS) entry which is preliminary data.</text>
</comment>
<evidence type="ECO:0000256" key="12">
    <source>
        <dbReference type="ARBA" id="ARBA00022842"/>
    </source>
</evidence>
<evidence type="ECO:0000313" key="18">
    <source>
        <dbReference type="Proteomes" id="UP001500443"/>
    </source>
</evidence>
<comment type="function">
    <text evidence="2">Catalyzes the phosphorylation of pyruvate to phosphoenolpyruvate.</text>
</comment>
<dbReference type="PANTHER" id="PTHR43030:SF1">
    <property type="entry name" value="PHOSPHOENOLPYRUVATE SYNTHASE"/>
    <property type="match status" value="1"/>
</dbReference>
<proteinExistence type="inferred from homology"/>
<dbReference type="InterPro" id="IPR002192">
    <property type="entry name" value="PPDK_AMP/ATP-bd"/>
</dbReference>
<evidence type="ECO:0000256" key="4">
    <source>
        <dbReference type="ARBA" id="ARBA00007837"/>
    </source>
</evidence>
<sequence>MNSPYTVAFDGFADPGTSLLGGKCAALAAMTRAGVRVPPGFAVTTDAFAAQLDRGGLRQAVDGALAGLTAEPGGAAARGAEIRGLVGGRPVHPSVASAVTAAYGKLCRAAGGSPDTPVAVRSSAELEDLPEASFAGQYDTFLWIRGADAVLDAVRRCWASLWTDRAIAYRAARGLPGRGLRMAVGVQQMVDARTSGAAATVNPADGDPSKVMVEAVWGLGQLMVSGQVTPDTHLVDKVLLTTVRTTVSTKHRELVPAPDGQGLVQRAVEESRRRTPCLAPREVVEIARLAKTAERHFGFPQDIEWAVDRQRGAAAGSADSPVLLQSRPETVWSRRPRPPARTGHGAGAASIADTLLGPGAEGITS</sequence>
<dbReference type="Proteomes" id="UP001500443">
    <property type="component" value="Unassembled WGS sequence"/>
</dbReference>
<accession>A0ABP4KDJ6</accession>
<comment type="pathway">
    <text evidence="3">Carbohydrate biosynthesis; gluconeogenesis.</text>
</comment>
<evidence type="ECO:0000256" key="14">
    <source>
        <dbReference type="ARBA" id="ARBA00047700"/>
    </source>
</evidence>
<gene>
    <name evidence="17" type="ORF">GCM10009802_54240</name>
</gene>
<comment type="similarity">
    <text evidence="4">Belongs to the PEP-utilizing enzyme family.</text>
</comment>
<keyword evidence="8" id="KW-0479">Metal-binding</keyword>
<comment type="catalytic activity">
    <reaction evidence="14">
        <text>pyruvate + ATP + H2O = phosphoenolpyruvate + AMP + phosphate + 2 H(+)</text>
        <dbReference type="Rhea" id="RHEA:11364"/>
        <dbReference type="ChEBI" id="CHEBI:15361"/>
        <dbReference type="ChEBI" id="CHEBI:15377"/>
        <dbReference type="ChEBI" id="CHEBI:15378"/>
        <dbReference type="ChEBI" id="CHEBI:30616"/>
        <dbReference type="ChEBI" id="CHEBI:43474"/>
        <dbReference type="ChEBI" id="CHEBI:58702"/>
        <dbReference type="ChEBI" id="CHEBI:456215"/>
        <dbReference type="EC" id="2.7.9.2"/>
    </reaction>
</comment>
<evidence type="ECO:0000256" key="5">
    <source>
        <dbReference type="ARBA" id="ARBA00011996"/>
    </source>
</evidence>
<keyword evidence="10" id="KW-0418">Kinase</keyword>
<evidence type="ECO:0000256" key="6">
    <source>
        <dbReference type="ARBA" id="ARBA00021623"/>
    </source>
</evidence>
<evidence type="ECO:0000256" key="8">
    <source>
        <dbReference type="ARBA" id="ARBA00022723"/>
    </source>
</evidence>
<dbReference type="InterPro" id="IPR013815">
    <property type="entry name" value="ATP_grasp_subdomain_1"/>
</dbReference>
<dbReference type="Pfam" id="PF01326">
    <property type="entry name" value="PPDK_N"/>
    <property type="match status" value="1"/>
</dbReference>
<feature type="domain" description="Pyruvate phosphate dikinase AMP/ATP-binding" evidence="16">
    <location>
        <begin position="18"/>
        <end position="337"/>
    </location>
</feature>
<keyword evidence="12" id="KW-0460">Magnesium</keyword>
<keyword evidence="7" id="KW-0808">Transferase</keyword>
<dbReference type="Gene3D" id="3.30.470.20">
    <property type="entry name" value="ATP-grasp fold, B domain"/>
    <property type="match status" value="1"/>
</dbReference>
<dbReference type="EMBL" id="BAAAPF010000259">
    <property type="protein sequence ID" value="GAA1499800.1"/>
    <property type="molecule type" value="Genomic_DNA"/>
</dbReference>
<evidence type="ECO:0000256" key="7">
    <source>
        <dbReference type="ARBA" id="ARBA00022679"/>
    </source>
</evidence>
<evidence type="ECO:0000313" key="17">
    <source>
        <dbReference type="EMBL" id="GAA1499800.1"/>
    </source>
</evidence>
<protein>
    <recommendedName>
        <fullName evidence="6">Phosphoenolpyruvate synthase</fullName>
        <ecNumber evidence="5">2.7.9.2</ecNumber>
    </recommendedName>
    <alternativeName>
        <fullName evidence="13">Pyruvate, water dikinase</fullName>
    </alternativeName>
</protein>
<evidence type="ECO:0000256" key="2">
    <source>
        <dbReference type="ARBA" id="ARBA00002988"/>
    </source>
</evidence>
<comment type="cofactor">
    <cofactor evidence="1">
        <name>Mg(2+)</name>
        <dbReference type="ChEBI" id="CHEBI:18420"/>
    </cofactor>
</comment>
<evidence type="ECO:0000256" key="13">
    <source>
        <dbReference type="ARBA" id="ARBA00033470"/>
    </source>
</evidence>
<evidence type="ECO:0000256" key="3">
    <source>
        <dbReference type="ARBA" id="ARBA00004742"/>
    </source>
</evidence>
<dbReference type="SUPFAM" id="SSF56059">
    <property type="entry name" value="Glutathione synthetase ATP-binding domain-like"/>
    <property type="match status" value="1"/>
</dbReference>
<keyword evidence="11" id="KW-0067">ATP-binding</keyword>
<evidence type="ECO:0000259" key="16">
    <source>
        <dbReference type="Pfam" id="PF01326"/>
    </source>
</evidence>
<dbReference type="Gene3D" id="3.30.1490.20">
    <property type="entry name" value="ATP-grasp fold, A domain"/>
    <property type="match status" value="1"/>
</dbReference>
<evidence type="ECO:0000256" key="9">
    <source>
        <dbReference type="ARBA" id="ARBA00022741"/>
    </source>
</evidence>
<organism evidence="17 18">
    <name type="scientific">Streptomyces synnematoformans</name>
    <dbReference type="NCBI Taxonomy" id="415721"/>
    <lineage>
        <taxon>Bacteria</taxon>
        <taxon>Bacillati</taxon>
        <taxon>Actinomycetota</taxon>
        <taxon>Actinomycetes</taxon>
        <taxon>Kitasatosporales</taxon>
        <taxon>Streptomycetaceae</taxon>
        <taxon>Streptomyces</taxon>
    </lineage>
</organism>
<keyword evidence="18" id="KW-1185">Reference proteome</keyword>
<dbReference type="RefSeq" id="WP_344293190.1">
    <property type="nucleotide sequence ID" value="NZ_BAAAPF010000259.1"/>
</dbReference>
<keyword evidence="9" id="KW-0547">Nucleotide-binding</keyword>
<evidence type="ECO:0000256" key="11">
    <source>
        <dbReference type="ARBA" id="ARBA00022840"/>
    </source>
</evidence>
<evidence type="ECO:0000256" key="10">
    <source>
        <dbReference type="ARBA" id="ARBA00022777"/>
    </source>
</evidence>
<dbReference type="EC" id="2.7.9.2" evidence="5"/>
<feature type="region of interest" description="Disordered" evidence="15">
    <location>
        <begin position="332"/>
        <end position="365"/>
    </location>
</feature>
<evidence type="ECO:0000256" key="15">
    <source>
        <dbReference type="SAM" id="MobiDB-lite"/>
    </source>
</evidence>
<dbReference type="InterPro" id="IPR006319">
    <property type="entry name" value="PEP_synth"/>
</dbReference>
<name>A0ABP4KDJ6_9ACTN</name>